<dbReference type="AlphaFoldDB" id="A0A7E6EYU1"/>
<gene>
    <name evidence="5" type="primary">LOC115214044</name>
</gene>
<feature type="transmembrane region" description="Helical" evidence="2">
    <location>
        <begin position="329"/>
        <end position="351"/>
    </location>
</feature>
<proteinExistence type="predicted"/>
<keyword evidence="2" id="KW-0812">Transmembrane</keyword>
<dbReference type="InterPro" id="IPR001614">
    <property type="entry name" value="Myelin_PLP"/>
</dbReference>
<dbReference type="InterPro" id="IPR041426">
    <property type="entry name" value="Mos1_HTH"/>
</dbReference>
<dbReference type="Proteomes" id="UP000515154">
    <property type="component" value="Linkage group LG7"/>
</dbReference>
<dbReference type="Gene3D" id="1.10.10.1450">
    <property type="match status" value="1"/>
</dbReference>
<feature type="transmembrane region" description="Helical" evidence="2">
    <location>
        <begin position="176"/>
        <end position="197"/>
    </location>
</feature>
<dbReference type="GO" id="GO:0005886">
    <property type="term" value="C:plasma membrane"/>
    <property type="evidence" value="ECO:0007669"/>
    <property type="project" value="TreeGrafter"/>
</dbReference>
<dbReference type="GO" id="GO:0031175">
    <property type="term" value="P:neuron projection development"/>
    <property type="evidence" value="ECO:0007669"/>
    <property type="project" value="TreeGrafter"/>
</dbReference>
<dbReference type="Pfam" id="PF01275">
    <property type="entry name" value="Myelin_PLP"/>
    <property type="match status" value="1"/>
</dbReference>
<evidence type="ECO:0000313" key="5">
    <source>
        <dbReference type="RefSeq" id="XP_036360756.1"/>
    </source>
</evidence>
<feature type="transmembrane region" description="Helical" evidence="2">
    <location>
        <begin position="209"/>
        <end position="238"/>
    </location>
</feature>
<evidence type="ECO:0000313" key="4">
    <source>
        <dbReference type="Proteomes" id="UP000515154"/>
    </source>
</evidence>
<protein>
    <submittedName>
        <fullName evidence="5">Uncharacterized protein LOC115214044 isoform X1</fullName>
    </submittedName>
</protein>
<evidence type="ECO:0000259" key="3">
    <source>
        <dbReference type="Pfam" id="PF17906"/>
    </source>
</evidence>
<organism evidence="4 5">
    <name type="scientific">Octopus sinensis</name>
    <name type="common">East Asian common octopus</name>
    <dbReference type="NCBI Taxonomy" id="2607531"/>
    <lineage>
        <taxon>Eukaryota</taxon>
        <taxon>Metazoa</taxon>
        <taxon>Spiralia</taxon>
        <taxon>Lophotrochozoa</taxon>
        <taxon>Mollusca</taxon>
        <taxon>Cephalopoda</taxon>
        <taxon>Coleoidea</taxon>
        <taxon>Octopodiformes</taxon>
        <taxon>Octopoda</taxon>
        <taxon>Incirrata</taxon>
        <taxon>Octopodidae</taxon>
        <taxon>Octopus</taxon>
    </lineage>
</organism>
<dbReference type="RefSeq" id="XP_036360756.1">
    <property type="nucleotide sequence ID" value="XM_036504863.1"/>
</dbReference>
<evidence type="ECO:0000256" key="1">
    <source>
        <dbReference type="SAM" id="MobiDB-lite"/>
    </source>
</evidence>
<feature type="region of interest" description="Disordered" evidence="1">
    <location>
        <begin position="83"/>
        <end position="109"/>
    </location>
</feature>
<accession>A0A7E6EYU1</accession>
<sequence length="388" mass="44544">MSNALLKEQWCVINFCVRLGKSVDETFQLLQAAYSTTSLKKSTVYDWYHRFVEMRNLHRKETVTEETAEEVEQCMKGVNQEMMKAEDEPSDGEDPNTSQTAVQESRREFHSYRRRRKHNLKFTTWSNMLCFKSNDNSVLLKSYKEALDLSSNYPARKENCCDKFLTCLSHVPCASLIAWIILLLGLGGLTGSLLYGVTKCRKVMDEPSFWWFMEFTVIGVVVIMFVLGTLFLVIAHLSSDPTNRYVFNTSKKNMCARGLNVFVLFLAYFLAVIWVAASSLGVMPLLVSTFILSTDFKKGDCIELKYYGLNKTICEPELEMFLKDGKELFTCYIFTYVSAVLVTISMIHFLIAVSANYTHLKDSRFATYNAYETEDVRNSKHSILDTNM</sequence>
<keyword evidence="2" id="KW-0472">Membrane</keyword>
<dbReference type="PANTHER" id="PTHR11683">
    <property type="entry name" value="MYELIN PROTEOLIPID"/>
    <property type="match status" value="1"/>
</dbReference>
<dbReference type="PANTHER" id="PTHR11683:SF12">
    <property type="entry name" value="M6, ISOFORM F"/>
    <property type="match status" value="1"/>
</dbReference>
<evidence type="ECO:0000256" key="2">
    <source>
        <dbReference type="SAM" id="Phobius"/>
    </source>
</evidence>
<dbReference type="Pfam" id="PF17906">
    <property type="entry name" value="HTH_48"/>
    <property type="match status" value="1"/>
</dbReference>
<keyword evidence="2" id="KW-1133">Transmembrane helix</keyword>
<feature type="transmembrane region" description="Helical" evidence="2">
    <location>
        <begin position="258"/>
        <end position="287"/>
    </location>
</feature>
<reference evidence="5" key="1">
    <citation type="submission" date="2025-08" db="UniProtKB">
        <authorList>
            <consortium name="RefSeq"/>
        </authorList>
    </citation>
    <scope>IDENTIFICATION</scope>
</reference>
<keyword evidence="4" id="KW-1185">Reference proteome</keyword>
<name>A0A7E6EYU1_9MOLL</name>
<feature type="domain" description="Mos1 transposase HTH" evidence="3">
    <location>
        <begin position="12"/>
        <end position="51"/>
    </location>
</feature>